<dbReference type="Proteomes" id="UP000177763">
    <property type="component" value="Unassembled WGS sequence"/>
</dbReference>
<accession>A0A1F4VJR0</accession>
<dbReference type="EMBL" id="MEVN01000013">
    <property type="protein sequence ID" value="OGC57431.1"/>
    <property type="molecule type" value="Genomic_DNA"/>
</dbReference>
<proteinExistence type="predicted"/>
<sequence length="129" mass="14311">MKERIKNKGSVLILAVLFILFLLVGGVLSWQYTLYKKFIALGNGESCAGDWSYAKVCERGSYCKTIKNDAPLAGGSCTPYLSWLFGGFVKDAHTWENCKKNPKSTITLTFPEVCHHPNGWSVTDAQLTD</sequence>
<name>A0A1F4VJR0_UNCKA</name>
<organism evidence="1 2">
    <name type="scientific">candidate division WWE3 bacterium RIFCSPLOWO2_12_FULL_36_10</name>
    <dbReference type="NCBI Taxonomy" id="1802630"/>
    <lineage>
        <taxon>Bacteria</taxon>
        <taxon>Katanobacteria</taxon>
    </lineage>
</organism>
<protein>
    <submittedName>
        <fullName evidence="1">Uncharacterized protein</fullName>
    </submittedName>
</protein>
<evidence type="ECO:0000313" key="1">
    <source>
        <dbReference type="EMBL" id="OGC57431.1"/>
    </source>
</evidence>
<gene>
    <name evidence="1" type="ORF">A3H26_02205</name>
</gene>
<dbReference type="AlphaFoldDB" id="A0A1F4VJR0"/>
<evidence type="ECO:0000313" key="2">
    <source>
        <dbReference type="Proteomes" id="UP000177763"/>
    </source>
</evidence>
<comment type="caution">
    <text evidence="1">The sequence shown here is derived from an EMBL/GenBank/DDBJ whole genome shotgun (WGS) entry which is preliminary data.</text>
</comment>
<reference evidence="1 2" key="1">
    <citation type="journal article" date="2016" name="Nat. Commun.">
        <title>Thousands of microbial genomes shed light on interconnected biogeochemical processes in an aquifer system.</title>
        <authorList>
            <person name="Anantharaman K."/>
            <person name="Brown C.T."/>
            <person name="Hug L.A."/>
            <person name="Sharon I."/>
            <person name="Castelle C.J."/>
            <person name="Probst A.J."/>
            <person name="Thomas B.C."/>
            <person name="Singh A."/>
            <person name="Wilkins M.J."/>
            <person name="Karaoz U."/>
            <person name="Brodie E.L."/>
            <person name="Williams K.H."/>
            <person name="Hubbard S.S."/>
            <person name="Banfield J.F."/>
        </authorList>
    </citation>
    <scope>NUCLEOTIDE SEQUENCE [LARGE SCALE GENOMIC DNA]</scope>
</reference>
<dbReference type="STRING" id="1802630.A3H26_02205"/>